<accession>A0A0S2IM02</accession>
<reference evidence="1 2" key="1">
    <citation type="journal article" date="2015" name="PLoS Negl. Trop. Dis.">
        <title>Distribution of Plasmids in Distinct Leptospira Pathogenic Species.</title>
        <authorList>
            <person name="Wang Y."/>
            <person name="Zhuang X."/>
            <person name="Zhong Y."/>
            <person name="Zhang C."/>
            <person name="Zhang Y."/>
            <person name="Zeng L."/>
            <person name="Zhu Y."/>
            <person name="He P."/>
            <person name="Dong K."/>
            <person name="Pal U."/>
            <person name="Guo X."/>
            <person name="Qin J."/>
        </authorList>
    </citation>
    <scope>NUCLEOTIDE SEQUENCE [LARGE SCALE GENOMIC DNA]</scope>
    <source>
        <strain evidence="1 2">56604</strain>
    </source>
</reference>
<dbReference type="AlphaFoldDB" id="A0A0S2IM02"/>
<evidence type="ECO:0000313" key="2">
    <source>
        <dbReference type="Proteomes" id="UP000058857"/>
    </source>
</evidence>
<name>A0A0S2IM02_LEPBO</name>
<dbReference type="EMBL" id="CP012029">
    <property type="protein sequence ID" value="ALO24679.1"/>
    <property type="molecule type" value="Genomic_DNA"/>
</dbReference>
<evidence type="ECO:0000313" key="1">
    <source>
        <dbReference type="EMBL" id="ALO24679.1"/>
    </source>
</evidence>
<gene>
    <name evidence="1" type="ORF">LBBP_00315</name>
</gene>
<proteinExistence type="predicted"/>
<dbReference type="Proteomes" id="UP000058857">
    <property type="component" value="Chromosome 1"/>
</dbReference>
<organism evidence="1">
    <name type="scientific">Leptospira borgpetersenii serovar Ballum</name>
    <dbReference type="NCBI Taxonomy" id="280505"/>
    <lineage>
        <taxon>Bacteria</taxon>
        <taxon>Pseudomonadati</taxon>
        <taxon>Spirochaetota</taxon>
        <taxon>Spirochaetia</taxon>
        <taxon>Leptospirales</taxon>
        <taxon>Leptospiraceae</taxon>
        <taxon>Leptospira</taxon>
    </lineage>
</organism>
<sequence>MIVSEKSNALLKAFYFMKMLSDFFNKIYLKNSQMNIEKLFGKKHSFL</sequence>
<dbReference type="PATRIC" id="fig|280505.15.peg.309"/>
<protein>
    <submittedName>
        <fullName evidence="1">Uncharacterized protein</fullName>
    </submittedName>
</protein>